<proteinExistence type="predicted"/>
<dbReference type="Proteomes" id="UP001227126">
    <property type="component" value="Unassembled WGS sequence"/>
</dbReference>
<name>A0ABT7FHK5_9RHOB</name>
<dbReference type="EMBL" id="JASNJE010000021">
    <property type="protein sequence ID" value="MDK3074577.1"/>
    <property type="molecule type" value="Genomic_DNA"/>
</dbReference>
<reference evidence="1 2" key="1">
    <citation type="submission" date="2023-05" db="EMBL/GenBank/DDBJ databases">
        <title>Sedimentitalea sp. nov. JM2-8.</title>
        <authorList>
            <person name="Huang J."/>
        </authorList>
    </citation>
    <scope>NUCLEOTIDE SEQUENCE [LARGE SCALE GENOMIC DNA]</scope>
    <source>
        <strain evidence="1 2">JM2-8</strain>
    </source>
</reference>
<keyword evidence="2" id="KW-1185">Reference proteome</keyword>
<sequence>MLATGVVLGLLIAYGMETAKTALLIDDLVGYNCGRSWFGGQVAEEENGSSFCAFWITRPDQ</sequence>
<evidence type="ECO:0000313" key="2">
    <source>
        <dbReference type="Proteomes" id="UP001227126"/>
    </source>
</evidence>
<gene>
    <name evidence="1" type="ORF">QO034_15890</name>
</gene>
<accession>A0ABT7FHK5</accession>
<protein>
    <submittedName>
        <fullName evidence="1">Uncharacterized protein</fullName>
    </submittedName>
</protein>
<comment type="caution">
    <text evidence="1">The sequence shown here is derived from an EMBL/GenBank/DDBJ whole genome shotgun (WGS) entry which is preliminary data.</text>
</comment>
<evidence type="ECO:0000313" key="1">
    <source>
        <dbReference type="EMBL" id="MDK3074577.1"/>
    </source>
</evidence>
<organism evidence="1 2">
    <name type="scientific">Sedimentitalea xiamensis</name>
    <dbReference type="NCBI Taxonomy" id="3050037"/>
    <lineage>
        <taxon>Bacteria</taxon>
        <taxon>Pseudomonadati</taxon>
        <taxon>Pseudomonadota</taxon>
        <taxon>Alphaproteobacteria</taxon>
        <taxon>Rhodobacterales</taxon>
        <taxon>Paracoccaceae</taxon>
        <taxon>Sedimentitalea</taxon>
    </lineage>
</organism>
<dbReference type="RefSeq" id="WP_284486507.1">
    <property type="nucleotide sequence ID" value="NZ_JASNJE010000021.1"/>
</dbReference>